<dbReference type="RefSeq" id="WP_346184399.1">
    <property type="nucleotide sequence ID" value="NZ_BAABCE010000012.1"/>
</dbReference>
<dbReference type="InterPro" id="IPR051786">
    <property type="entry name" value="ASN_synthetase/amidase"/>
</dbReference>
<dbReference type="Pfam" id="PF00733">
    <property type="entry name" value="Asn_synthase"/>
    <property type="match status" value="1"/>
</dbReference>
<evidence type="ECO:0000256" key="5">
    <source>
        <dbReference type="ARBA" id="ARBA00022840"/>
    </source>
</evidence>
<evidence type="ECO:0000313" key="10">
    <source>
        <dbReference type="EMBL" id="GAA3570828.1"/>
    </source>
</evidence>
<comment type="caution">
    <text evidence="10">The sequence shown here is derived from an EMBL/GenBank/DDBJ whole genome shotgun (WGS) entry which is preliminary data.</text>
</comment>
<organism evidence="10 11">
    <name type="scientific">Streptomyces osmaniensis</name>
    <dbReference type="NCBI Taxonomy" id="593134"/>
    <lineage>
        <taxon>Bacteria</taxon>
        <taxon>Bacillati</taxon>
        <taxon>Actinomycetota</taxon>
        <taxon>Actinomycetes</taxon>
        <taxon>Kitasatosporales</taxon>
        <taxon>Streptomycetaceae</taxon>
        <taxon>Streptomyces</taxon>
    </lineage>
</organism>
<dbReference type="PANTHER" id="PTHR43284:SF1">
    <property type="entry name" value="ASPARAGINE SYNTHETASE"/>
    <property type="match status" value="1"/>
</dbReference>
<comment type="catalytic activity">
    <reaction evidence="8">
        <text>L-aspartate + L-glutamine + ATP + H2O = L-asparagine + L-glutamate + AMP + diphosphate + H(+)</text>
        <dbReference type="Rhea" id="RHEA:12228"/>
        <dbReference type="ChEBI" id="CHEBI:15377"/>
        <dbReference type="ChEBI" id="CHEBI:15378"/>
        <dbReference type="ChEBI" id="CHEBI:29985"/>
        <dbReference type="ChEBI" id="CHEBI:29991"/>
        <dbReference type="ChEBI" id="CHEBI:30616"/>
        <dbReference type="ChEBI" id="CHEBI:33019"/>
        <dbReference type="ChEBI" id="CHEBI:58048"/>
        <dbReference type="ChEBI" id="CHEBI:58359"/>
        <dbReference type="ChEBI" id="CHEBI:456215"/>
        <dbReference type="EC" id="6.3.5.4"/>
    </reaction>
</comment>
<keyword evidence="5" id="KW-0067">ATP-binding</keyword>
<proteinExistence type="inferred from homology"/>
<keyword evidence="11" id="KW-1185">Reference proteome</keyword>
<accession>A0ABP6XQ33</accession>
<reference evidence="11" key="1">
    <citation type="journal article" date="2019" name="Int. J. Syst. Evol. Microbiol.">
        <title>The Global Catalogue of Microorganisms (GCM) 10K type strain sequencing project: providing services to taxonomists for standard genome sequencing and annotation.</title>
        <authorList>
            <consortium name="The Broad Institute Genomics Platform"/>
            <consortium name="The Broad Institute Genome Sequencing Center for Infectious Disease"/>
            <person name="Wu L."/>
            <person name="Ma J."/>
        </authorList>
    </citation>
    <scope>NUCLEOTIDE SEQUENCE [LARGE SCALE GENOMIC DNA]</scope>
    <source>
        <strain evidence="11">JCM 17656</strain>
    </source>
</reference>
<dbReference type="EMBL" id="BAABCE010000012">
    <property type="protein sequence ID" value="GAA3570828.1"/>
    <property type="molecule type" value="Genomic_DNA"/>
</dbReference>
<comment type="pathway">
    <text evidence="1">Amino-acid biosynthesis; L-asparagine biosynthesis; L-asparagine from L-aspartate (L-Gln route): step 1/1.</text>
</comment>
<evidence type="ECO:0000256" key="8">
    <source>
        <dbReference type="ARBA" id="ARBA00048741"/>
    </source>
</evidence>
<evidence type="ECO:0000256" key="2">
    <source>
        <dbReference type="ARBA" id="ARBA00005752"/>
    </source>
</evidence>
<sequence length="737" mass="81474">MCGLAGLARIDGGPLSPSADQLLAHMSETIAHRGPDADEILRDGPVGMAFRRLSLIDVAGGGQPLISDDGRLVLIANGEVYNHKELADSLGDRARLRTGSDCEVLLYLYRERGMRFLDDVRGMFGLILWDRAAGKLVLARDRFGVKPVYYHRNHERLVFASEIKALFCDPATARALDWDAALADQALNGAPRFETDAPGTWFEGVEQVPAATIVEVDLSDGAERRHQYWSMPVADETSSLSDGEYVAAYRELLESSVAECATADVGVGLFLSGGIDSATVAALAARTTELHTFTVVNGSTFANGDAEAAHYVARRLELPHTQVLFPADSVPTPDEWRHLVWLTEMPQCGPEQFYKYQLHRHVTERFPHIKAMLLGAASDEFNGGYSEGLSFDGTWAGFERALGSLSVGSRLQHAPRLASWWDWEHPLLADGALEGAVRGPRRDPYQEYIAWKYRGVQRYNVWHEDRTAAGNGIEARVPFLDHRLVELSVSVPADRRARLLWDKRILRDGVRDLLPHRISDRTKIGFYEGSEAHHTHRIFIEMLAQQGAQLLDEALAAPRAREYLDPDGLRAALAELVQDPRNGHVEAVLGLVNLGLLDRMTETLPPPPSAVPTRSLQEVVSDSAWERVEPRARALVLQHPRLSGDERVILADQVTLAADVQNPKVLYVAVRGALTYVVEHTDNPAWWRVLQAIDGHRRLDELLAAADCRLEDVLVPLREAVDVRVVCLEPATAASGA</sequence>
<dbReference type="PROSITE" id="PS51278">
    <property type="entry name" value="GATASE_TYPE_2"/>
    <property type="match status" value="1"/>
</dbReference>
<comment type="similarity">
    <text evidence="2">Belongs to the asparagine synthetase family.</text>
</comment>
<dbReference type="InterPro" id="IPR001962">
    <property type="entry name" value="Asn_synthase"/>
</dbReference>
<keyword evidence="4" id="KW-0547">Nucleotide-binding</keyword>
<dbReference type="CDD" id="cd00712">
    <property type="entry name" value="AsnB"/>
    <property type="match status" value="1"/>
</dbReference>
<keyword evidence="7" id="KW-0315">Glutamine amidotransferase</keyword>
<evidence type="ECO:0000259" key="9">
    <source>
        <dbReference type="PROSITE" id="PS51278"/>
    </source>
</evidence>
<dbReference type="Proteomes" id="UP001500707">
    <property type="component" value="Unassembled WGS sequence"/>
</dbReference>
<gene>
    <name evidence="10" type="primary">asnB_3</name>
    <name evidence="10" type="ORF">GCM10022295_60930</name>
</gene>
<dbReference type="InterPro" id="IPR006426">
    <property type="entry name" value="Asn_synth_AEB"/>
</dbReference>
<name>A0ABP6XQ33_9ACTN</name>
<dbReference type="PANTHER" id="PTHR43284">
    <property type="entry name" value="ASPARAGINE SYNTHETASE (GLUTAMINE-HYDROLYZING)"/>
    <property type="match status" value="1"/>
</dbReference>
<dbReference type="PIRSF" id="PIRSF001589">
    <property type="entry name" value="Asn_synthetase_glu-h"/>
    <property type="match status" value="1"/>
</dbReference>
<evidence type="ECO:0000256" key="1">
    <source>
        <dbReference type="ARBA" id="ARBA00005187"/>
    </source>
</evidence>
<evidence type="ECO:0000256" key="3">
    <source>
        <dbReference type="ARBA" id="ARBA00012737"/>
    </source>
</evidence>
<evidence type="ECO:0000256" key="7">
    <source>
        <dbReference type="ARBA" id="ARBA00022962"/>
    </source>
</evidence>
<feature type="domain" description="Glutamine amidotransferase type-2" evidence="9">
    <location>
        <begin position="2"/>
        <end position="219"/>
    </location>
</feature>
<protein>
    <recommendedName>
        <fullName evidence="3">asparagine synthase (glutamine-hydrolyzing)</fullName>
        <ecNumber evidence="3">6.3.5.4</ecNumber>
    </recommendedName>
</protein>
<dbReference type="InterPro" id="IPR017932">
    <property type="entry name" value="GATase_2_dom"/>
</dbReference>
<dbReference type="InterPro" id="IPR033738">
    <property type="entry name" value="AsnB_N"/>
</dbReference>
<evidence type="ECO:0000256" key="4">
    <source>
        <dbReference type="ARBA" id="ARBA00022741"/>
    </source>
</evidence>
<dbReference type="NCBIfam" id="TIGR01536">
    <property type="entry name" value="asn_synth_AEB"/>
    <property type="match status" value="1"/>
</dbReference>
<keyword evidence="6" id="KW-0028">Amino-acid biosynthesis</keyword>
<dbReference type="CDD" id="cd01991">
    <property type="entry name" value="Asn_synthase_B_C"/>
    <property type="match status" value="1"/>
</dbReference>
<dbReference type="EC" id="6.3.5.4" evidence="3"/>
<evidence type="ECO:0000313" key="11">
    <source>
        <dbReference type="Proteomes" id="UP001500707"/>
    </source>
</evidence>
<dbReference type="Pfam" id="PF13537">
    <property type="entry name" value="GATase_7"/>
    <property type="match status" value="1"/>
</dbReference>
<keyword evidence="6" id="KW-0061">Asparagine biosynthesis</keyword>
<evidence type="ECO:0000256" key="6">
    <source>
        <dbReference type="ARBA" id="ARBA00022888"/>
    </source>
</evidence>